<dbReference type="AlphaFoldDB" id="A0A540WNZ7"/>
<protein>
    <submittedName>
        <fullName evidence="2">Uncharacterized protein</fullName>
    </submittedName>
</protein>
<evidence type="ECO:0000313" key="3">
    <source>
        <dbReference type="Proteomes" id="UP000315369"/>
    </source>
</evidence>
<organism evidence="2 3">
    <name type="scientific">Myxococcus llanfairpwllgwyngyllgogerychwyrndrobwllllantysiliogogogochensis</name>
    <dbReference type="NCBI Taxonomy" id="2590453"/>
    <lineage>
        <taxon>Bacteria</taxon>
        <taxon>Pseudomonadati</taxon>
        <taxon>Myxococcota</taxon>
        <taxon>Myxococcia</taxon>
        <taxon>Myxococcales</taxon>
        <taxon>Cystobacterineae</taxon>
        <taxon>Myxococcaceae</taxon>
        <taxon>Myxococcus</taxon>
    </lineage>
</organism>
<proteinExistence type="predicted"/>
<dbReference type="RefSeq" id="WP_141647463.1">
    <property type="nucleotide sequence ID" value="NZ_VIFM01000231.1"/>
</dbReference>
<accession>A0A540WNZ7</accession>
<dbReference type="OrthoDB" id="9842592at2"/>
<sequence length="149" mass="16279">MVAPVNGGSRSTSTAKTSQAEATPSDPKAEQAKQQAIIDDIGKKPETKLTTEDRAKYADAVGTNQVLQNQPFLSFFSKSTTESLTKKLDADVAKYTKENPKASLKDIESHVKDRFKAQMFSAVVAQKGVDMAIANLKKQLQKIRDGFDE</sequence>
<comment type="caution">
    <text evidence="2">The sequence shown here is derived from an EMBL/GenBank/DDBJ whole genome shotgun (WGS) entry which is preliminary data.</text>
</comment>
<gene>
    <name evidence="2" type="ORF">FJV41_37765</name>
</gene>
<dbReference type="Proteomes" id="UP000315369">
    <property type="component" value="Unassembled WGS sequence"/>
</dbReference>
<dbReference type="EMBL" id="VIFM01000231">
    <property type="protein sequence ID" value="TQF10752.1"/>
    <property type="molecule type" value="Genomic_DNA"/>
</dbReference>
<feature type="compositionally biased region" description="Polar residues" evidence="1">
    <location>
        <begin position="8"/>
        <end position="22"/>
    </location>
</feature>
<reference evidence="2 3" key="1">
    <citation type="submission" date="2019-06" db="EMBL/GenBank/DDBJ databases">
        <authorList>
            <person name="Livingstone P."/>
            <person name="Whitworth D."/>
        </authorList>
    </citation>
    <scope>NUCLEOTIDE SEQUENCE [LARGE SCALE GENOMIC DNA]</scope>
    <source>
        <strain evidence="2 3">AM401</strain>
    </source>
</reference>
<evidence type="ECO:0000313" key="2">
    <source>
        <dbReference type="EMBL" id="TQF10752.1"/>
    </source>
</evidence>
<keyword evidence="3" id="KW-1185">Reference proteome</keyword>
<name>A0A540WNZ7_9BACT</name>
<evidence type="ECO:0000256" key="1">
    <source>
        <dbReference type="SAM" id="MobiDB-lite"/>
    </source>
</evidence>
<feature type="region of interest" description="Disordered" evidence="1">
    <location>
        <begin position="1"/>
        <end position="45"/>
    </location>
</feature>